<dbReference type="PANTHER" id="PTHR45772:SF1">
    <property type="entry name" value="ABC TRANSPORTER ATP-BINDING PROTEIN"/>
    <property type="match status" value="1"/>
</dbReference>
<keyword evidence="6" id="KW-1185">Reference proteome</keyword>
<keyword evidence="1" id="KW-0813">Transport</keyword>
<dbReference type="GO" id="GO:0005886">
    <property type="term" value="C:plasma membrane"/>
    <property type="evidence" value="ECO:0007669"/>
    <property type="project" value="TreeGrafter"/>
</dbReference>
<dbReference type="GO" id="GO:0016887">
    <property type="term" value="F:ATP hydrolysis activity"/>
    <property type="evidence" value="ECO:0007669"/>
    <property type="project" value="InterPro"/>
</dbReference>
<dbReference type="PANTHER" id="PTHR45772">
    <property type="entry name" value="CONSERVED COMPONENT OF ABC TRANSPORTER FOR NATURAL AMINO ACIDS-RELATED"/>
    <property type="match status" value="1"/>
</dbReference>
<evidence type="ECO:0000256" key="3">
    <source>
        <dbReference type="ARBA" id="ARBA00022840"/>
    </source>
</evidence>
<dbReference type="InterPro" id="IPR003593">
    <property type="entry name" value="AAA+_ATPase"/>
</dbReference>
<dbReference type="EMBL" id="RBWU01000002">
    <property type="protein sequence ID" value="RKS76672.1"/>
    <property type="molecule type" value="Genomic_DNA"/>
</dbReference>
<accession>A0A495QT40</accession>
<dbReference type="Pfam" id="PF00005">
    <property type="entry name" value="ABC_tran"/>
    <property type="match status" value="1"/>
</dbReference>
<sequence length="252" mass="26982">MRLSLRKVSLNFGGVRALDGVSFDVEPGSVHAVIGPNGAGKSSCFNAVCGIYAVGGSIRLGDRELTGLPPHVIAGLGVARAFQNIALGGADTVLDNLMVARHHLTRAGFVSAGLGLRRVRREEHRHRLRVTEIAEFSGLGNVLDTPVAELSYGDRKRVEFARALAMEPRVLLLDEPVAGMTYHEKAATVALIRETREVLGVSVVLVEHDMPLVMGLADRITVLDFGRVIADGPPAQVRAHPDVLRAYLGAHP</sequence>
<dbReference type="InterPro" id="IPR051120">
    <property type="entry name" value="ABC_AA/LPS_Transport"/>
</dbReference>
<evidence type="ECO:0000259" key="4">
    <source>
        <dbReference type="PROSITE" id="PS50893"/>
    </source>
</evidence>
<dbReference type="InterPro" id="IPR003439">
    <property type="entry name" value="ABC_transporter-like_ATP-bd"/>
</dbReference>
<dbReference type="InterPro" id="IPR017871">
    <property type="entry name" value="ABC_transporter-like_CS"/>
</dbReference>
<dbReference type="Proteomes" id="UP000274601">
    <property type="component" value="Unassembled WGS sequence"/>
</dbReference>
<dbReference type="RefSeq" id="WP_121433977.1">
    <property type="nucleotide sequence ID" value="NZ_RBWU01000002.1"/>
</dbReference>
<keyword evidence="2" id="KW-0547">Nucleotide-binding</keyword>
<dbReference type="AlphaFoldDB" id="A0A495QT40"/>
<dbReference type="GO" id="GO:0005524">
    <property type="term" value="F:ATP binding"/>
    <property type="evidence" value="ECO:0007669"/>
    <property type="project" value="UniProtKB-KW"/>
</dbReference>
<dbReference type="Pfam" id="PF12399">
    <property type="entry name" value="BCA_ABC_TP_C"/>
    <property type="match status" value="1"/>
</dbReference>
<organism evidence="5 6">
    <name type="scientific">Actinomadura pelletieri DSM 43383</name>
    <dbReference type="NCBI Taxonomy" id="1120940"/>
    <lineage>
        <taxon>Bacteria</taxon>
        <taxon>Bacillati</taxon>
        <taxon>Actinomycetota</taxon>
        <taxon>Actinomycetes</taxon>
        <taxon>Streptosporangiales</taxon>
        <taxon>Thermomonosporaceae</taxon>
        <taxon>Actinomadura</taxon>
    </lineage>
</organism>
<dbReference type="OrthoDB" id="4350300at2"/>
<reference evidence="5 6" key="1">
    <citation type="submission" date="2018-10" db="EMBL/GenBank/DDBJ databases">
        <title>Genomic Encyclopedia of Archaeal and Bacterial Type Strains, Phase II (KMG-II): from individual species to whole genera.</title>
        <authorList>
            <person name="Goeker M."/>
        </authorList>
    </citation>
    <scope>NUCLEOTIDE SEQUENCE [LARGE SCALE GENOMIC DNA]</scope>
    <source>
        <strain evidence="5 6">DSM 43383</strain>
    </source>
</reference>
<dbReference type="SMART" id="SM00382">
    <property type="entry name" value="AAA"/>
    <property type="match status" value="1"/>
</dbReference>
<gene>
    <name evidence="5" type="ORF">BZB76_2029</name>
</gene>
<dbReference type="InterPro" id="IPR027417">
    <property type="entry name" value="P-loop_NTPase"/>
</dbReference>
<evidence type="ECO:0000313" key="6">
    <source>
        <dbReference type="Proteomes" id="UP000274601"/>
    </source>
</evidence>
<evidence type="ECO:0000313" key="5">
    <source>
        <dbReference type="EMBL" id="RKS76672.1"/>
    </source>
</evidence>
<dbReference type="InterPro" id="IPR032823">
    <property type="entry name" value="BCA_ABC_TP_C"/>
</dbReference>
<evidence type="ECO:0000256" key="2">
    <source>
        <dbReference type="ARBA" id="ARBA00022741"/>
    </source>
</evidence>
<dbReference type="SUPFAM" id="SSF52540">
    <property type="entry name" value="P-loop containing nucleoside triphosphate hydrolases"/>
    <property type="match status" value="1"/>
</dbReference>
<evidence type="ECO:0000256" key="1">
    <source>
        <dbReference type="ARBA" id="ARBA00022448"/>
    </source>
</evidence>
<feature type="domain" description="ABC transporter" evidence="4">
    <location>
        <begin position="3"/>
        <end position="250"/>
    </location>
</feature>
<dbReference type="CDD" id="cd03219">
    <property type="entry name" value="ABC_Mj1267_LivG_branched"/>
    <property type="match status" value="1"/>
</dbReference>
<keyword evidence="3 5" id="KW-0067">ATP-binding</keyword>
<protein>
    <submittedName>
        <fullName evidence="5">Amino acid/amide ABC transporter ATP-binding protein 1 (HAAT family)</fullName>
    </submittedName>
</protein>
<dbReference type="FunFam" id="3.40.50.300:FF:000421">
    <property type="entry name" value="Branched-chain amino acid ABC transporter ATP-binding protein"/>
    <property type="match status" value="1"/>
</dbReference>
<dbReference type="PROSITE" id="PS00211">
    <property type="entry name" value="ABC_TRANSPORTER_1"/>
    <property type="match status" value="1"/>
</dbReference>
<dbReference type="PROSITE" id="PS50893">
    <property type="entry name" value="ABC_TRANSPORTER_2"/>
    <property type="match status" value="1"/>
</dbReference>
<dbReference type="Gene3D" id="3.40.50.300">
    <property type="entry name" value="P-loop containing nucleotide triphosphate hydrolases"/>
    <property type="match status" value="1"/>
</dbReference>
<comment type="caution">
    <text evidence="5">The sequence shown here is derived from an EMBL/GenBank/DDBJ whole genome shotgun (WGS) entry which is preliminary data.</text>
</comment>
<proteinExistence type="predicted"/>
<name>A0A495QT40_9ACTN</name>